<gene>
    <name evidence="3" type="ORF">BJX67DRAFT_231159</name>
</gene>
<dbReference type="Proteomes" id="UP001610432">
    <property type="component" value="Unassembled WGS sequence"/>
</dbReference>
<dbReference type="PANTHER" id="PTHR36417">
    <property type="entry name" value="SELENOPROTEIN DOMAIN PROTEIN (AFU_ORTHOLOGUE AFUA_1G05220)"/>
    <property type="match status" value="1"/>
</dbReference>
<sequence length="198" mass="20631">MQDRMTEPTAPIEFHPPTSSTISPQQASQETNADPGPRITIQYCTQCKWMLRAAYFAQELLSTFGTDLGEVALIPRTGGIFRVTIFPSRSLSTATPTGSSAGAGAGAGLEGNGSGSGSDDSGTGTVLWDRKRDGGFPEVKVLKSLVRNVVDPSRDLGHTDRALRKDAAAVSASATAAPAATKSEHTDASTGKACEDCQ</sequence>
<proteinExistence type="predicted"/>
<feature type="compositionally biased region" description="Gly residues" evidence="2">
    <location>
        <begin position="101"/>
        <end position="116"/>
    </location>
</feature>
<evidence type="ECO:0000256" key="1">
    <source>
        <dbReference type="ARBA" id="ARBA00023284"/>
    </source>
</evidence>
<dbReference type="InterPro" id="IPR036249">
    <property type="entry name" value="Thioredoxin-like_sf"/>
</dbReference>
<organism evidence="3 4">
    <name type="scientific">Aspergillus lucknowensis</name>
    <dbReference type="NCBI Taxonomy" id="176173"/>
    <lineage>
        <taxon>Eukaryota</taxon>
        <taxon>Fungi</taxon>
        <taxon>Dikarya</taxon>
        <taxon>Ascomycota</taxon>
        <taxon>Pezizomycotina</taxon>
        <taxon>Eurotiomycetes</taxon>
        <taxon>Eurotiomycetidae</taxon>
        <taxon>Eurotiales</taxon>
        <taxon>Aspergillaceae</taxon>
        <taxon>Aspergillus</taxon>
        <taxon>Aspergillus subgen. Nidulantes</taxon>
    </lineage>
</organism>
<accession>A0ABR4LHK6</accession>
<keyword evidence="4" id="KW-1185">Reference proteome</keyword>
<feature type="compositionally biased region" description="Polar residues" evidence="2">
    <location>
        <begin position="17"/>
        <end position="32"/>
    </location>
</feature>
<feature type="region of interest" description="Disordered" evidence="2">
    <location>
        <begin position="1"/>
        <end position="37"/>
    </location>
</feature>
<protein>
    <submittedName>
        <fullName evidence="3">Rdx family-domain-containing protein</fullName>
    </submittedName>
</protein>
<evidence type="ECO:0000313" key="4">
    <source>
        <dbReference type="Proteomes" id="UP001610432"/>
    </source>
</evidence>
<feature type="compositionally biased region" description="Basic and acidic residues" evidence="2">
    <location>
        <begin position="153"/>
        <end position="167"/>
    </location>
</feature>
<dbReference type="Gene3D" id="3.40.30.10">
    <property type="entry name" value="Glutaredoxin"/>
    <property type="match status" value="1"/>
</dbReference>
<dbReference type="InterPro" id="IPR011893">
    <property type="entry name" value="Selenoprotein_Rdx-typ"/>
</dbReference>
<feature type="compositionally biased region" description="Low complexity" evidence="2">
    <location>
        <begin position="91"/>
        <end position="100"/>
    </location>
</feature>
<evidence type="ECO:0000313" key="3">
    <source>
        <dbReference type="EMBL" id="KAL2863882.1"/>
    </source>
</evidence>
<reference evidence="3 4" key="1">
    <citation type="submission" date="2024-07" db="EMBL/GenBank/DDBJ databases">
        <title>Section-level genome sequencing and comparative genomics of Aspergillus sections Usti and Cavernicolus.</title>
        <authorList>
            <consortium name="Lawrence Berkeley National Laboratory"/>
            <person name="Nybo J.L."/>
            <person name="Vesth T.C."/>
            <person name="Theobald S."/>
            <person name="Frisvad J.C."/>
            <person name="Larsen T.O."/>
            <person name="Kjaerboelling I."/>
            <person name="Rothschild-Mancinelli K."/>
            <person name="Lyhne E.K."/>
            <person name="Kogle M.E."/>
            <person name="Barry K."/>
            <person name="Clum A."/>
            <person name="Na H."/>
            <person name="Ledsgaard L."/>
            <person name="Lin J."/>
            <person name="Lipzen A."/>
            <person name="Kuo A."/>
            <person name="Riley R."/>
            <person name="Mondo S."/>
            <person name="Labutti K."/>
            <person name="Haridas S."/>
            <person name="Pangalinan J."/>
            <person name="Salamov A.A."/>
            <person name="Simmons B.A."/>
            <person name="Magnuson J.K."/>
            <person name="Chen J."/>
            <person name="Drula E."/>
            <person name="Henrissat B."/>
            <person name="Wiebenga A."/>
            <person name="Lubbers R.J."/>
            <person name="Gomes A.C."/>
            <person name="Macurrencykelacurrency M.R."/>
            <person name="Stajich J."/>
            <person name="Grigoriev I.V."/>
            <person name="Mortensen U.H."/>
            <person name="De Vries R.P."/>
            <person name="Baker S.E."/>
            <person name="Andersen M.R."/>
        </authorList>
    </citation>
    <scope>NUCLEOTIDE SEQUENCE [LARGE SCALE GENOMIC DNA]</scope>
    <source>
        <strain evidence="3 4">CBS 449.75</strain>
    </source>
</reference>
<feature type="compositionally biased region" description="Low complexity" evidence="2">
    <location>
        <begin position="168"/>
        <end position="181"/>
    </location>
</feature>
<name>A0ABR4LHK6_9EURO</name>
<keyword evidence="1" id="KW-0676">Redox-active center</keyword>
<dbReference type="RefSeq" id="XP_070882861.1">
    <property type="nucleotide sequence ID" value="XM_071025937.1"/>
</dbReference>
<feature type="region of interest" description="Disordered" evidence="2">
    <location>
        <begin position="91"/>
        <end position="129"/>
    </location>
</feature>
<dbReference type="PANTHER" id="PTHR36417:SF2">
    <property type="entry name" value="SELENOPROTEIN DOMAIN PROTEIN (AFU_ORTHOLOGUE AFUA_1G05220)"/>
    <property type="match status" value="1"/>
</dbReference>
<feature type="compositionally biased region" description="Basic and acidic residues" evidence="2">
    <location>
        <begin position="182"/>
        <end position="198"/>
    </location>
</feature>
<dbReference type="EMBL" id="JBFXLQ010000046">
    <property type="protein sequence ID" value="KAL2863882.1"/>
    <property type="molecule type" value="Genomic_DNA"/>
</dbReference>
<dbReference type="Pfam" id="PF10262">
    <property type="entry name" value="Rdx"/>
    <property type="match status" value="1"/>
</dbReference>
<evidence type="ECO:0000256" key="2">
    <source>
        <dbReference type="SAM" id="MobiDB-lite"/>
    </source>
</evidence>
<feature type="region of interest" description="Disordered" evidence="2">
    <location>
        <begin position="153"/>
        <end position="198"/>
    </location>
</feature>
<dbReference type="GeneID" id="98141009"/>
<dbReference type="SUPFAM" id="SSF52833">
    <property type="entry name" value="Thioredoxin-like"/>
    <property type="match status" value="1"/>
</dbReference>
<comment type="caution">
    <text evidence="3">The sequence shown here is derived from an EMBL/GenBank/DDBJ whole genome shotgun (WGS) entry which is preliminary data.</text>
</comment>